<gene>
    <name evidence="1" type="ORF">FHR21_002834</name>
</gene>
<comment type="caution">
    <text evidence="1">The sequence shown here is derived from an EMBL/GenBank/DDBJ whole genome shotgun (WGS) entry which is preliminary data.</text>
</comment>
<dbReference type="InterPro" id="IPR036683">
    <property type="entry name" value="CO_DH_flav_C_dom_sf"/>
</dbReference>
<organism evidence="1 2">
    <name type="scientific">Sphingopyxis panaciterrulae</name>
    <dbReference type="NCBI Taxonomy" id="462372"/>
    <lineage>
        <taxon>Bacteria</taxon>
        <taxon>Pseudomonadati</taxon>
        <taxon>Pseudomonadota</taxon>
        <taxon>Alphaproteobacteria</taxon>
        <taxon>Sphingomonadales</taxon>
        <taxon>Sphingomonadaceae</taxon>
        <taxon>Sphingopyxis</taxon>
    </lineage>
</organism>
<evidence type="ECO:0000313" key="1">
    <source>
        <dbReference type="EMBL" id="MBB5707468.1"/>
    </source>
</evidence>
<dbReference type="RefSeq" id="WP_184099325.1">
    <property type="nucleotide sequence ID" value="NZ_JACIJH010000009.1"/>
</dbReference>
<dbReference type="Proteomes" id="UP000537161">
    <property type="component" value="Unassembled WGS sequence"/>
</dbReference>
<name>A0A7W9B750_9SPHN</name>
<sequence>MAPRTKLLIDRRSGAFRSSKANDTLTASFSVNARDGLKMDPAEMNGDAHGDDEYRAHLVEGMTRRTLVETLEPGYP</sequence>
<proteinExistence type="predicted"/>
<accession>A0A7W9B750</accession>
<dbReference type="SUPFAM" id="SSF55447">
    <property type="entry name" value="CO dehydrogenase flavoprotein C-terminal domain-like"/>
    <property type="match status" value="1"/>
</dbReference>
<protein>
    <submittedName>
        <fullName evidence="1">CO/xanthine dehydrogenase FAD-binding subunit</fullName>
    </submittedName>
</protein>
<evidence type="ECO:0000313" key="2">
    <source>
        <dbReference type="Proteomes" id="UP000537161"/>
    </source>
</evidence>
<keyword evidence="2" id="KW-1185">Reference proteome</keyword>
<dbReference type="AlphaFoldDB" id="A0A7W9B750"/>
<reference evidence="1 2" key="1">
    <citation type="submission" date="2020-08" db="EMBL/GenBank/DDBJ databases">
        <title>Genomic Encyclopedia of Type Strains, Phase IV (KMG-IV): sequencing the most valuable type-strain genomes for metagenomic binning, comparative biology and taxonomic classification.</title>
        <authorList>
            <person name="Goeker M."/>
        </authorList>
    </citation>
    <scope>NUCLEOTIDE SEQUENCE [LARGE SCALE GENOMIC DNA]</scope>
    <source>
        <strain evidence="1 2">DSM 27163</strain>
    </source>
</reference>
<dbReference type="EMBL" id="JACIJH010000009">
    <property type="protein sequence ID" value="MBB5707468.1"/>
    <property type="molecule type" value="Genomic_DNA"/>
</dbReference>